<dbReference type="Pfam" id="PF07730">
    <property type="entry name" value="HisKA_3"/>
    <property type="match status" value="1"/>
</dbReference>
<evidence type="ECO:0000313" key="14">
    <source>
        <dbReference type="Proteomes" id="UP000192366"/>
    </source>
</evidence>
<feature type="transmembrane region" description="Helical" evidence="9">
    <location>
        <begin position="173"/>
        <end position="195"/>
    </location>
</feature>
<evidence type="ECO:0000256" key="9">
    <source>
        <dbReference type="SAM" id="Phobius"/>
    </source>
</evidence>
<evidence type="ECO:0000256" key="2">
    <source>
        <dbReference type="ARBA" id="ARBA00012438"/>
    </source>
</evidence>
<evidence type="ECO:0000256" key="3">
    <source>
        <dbReference type="ARBA" id="ARBA00022553"/>
    </source>
</evidence>
<keyword evidence="4" id="KW-0808">Transferase</keyword>
<keyword evidence="9" id="KW-1133">Transmembrane helix</keyword>
<keyword evidence="9" id="KW-0812">Transmembrane</keyword>
<dbReference type="Gene3D" id="1.20.5.1930">
    <property type="match status" value="1"/>
</dbReference>
<dbReference type="EMBL" id="MVHJ01000018">
    <property type="protein sequence ID" value="ORA03275.1"/>
    <property type="molecule type" value="Genomic_DNA"/>
</dbReference>
<keyword evidence="8" id="KW-0902">Two-component regulatory system</keyword>
<evidence type="ECO:0000256" key="8">
    <source>
        <dbReference type="ARBA" id="ARBA00023012"/>
    </source>
</evidence>
<dbReference type="OrthoDB" id="5242012at2"/>
<dbReference type="Pfam" id="PF13796">
    <property type="entry name" value="Sensor"/>
    <property type="match status" value="1"/>
</dbReference>
<name>A0A1W9YT79_MYCBA</name>
<accession>A0A1W9YT79</accession>
<dbReference type="EC" id="2.7.13.3" evidence="2"/>
<feature type="domain" description="Histidine kinase/HSP90-like ATPase" evidence="10">
    <location>
        <begin position="342"/>
        <end position="427"/>
    </location>
</feature>
<dbReference type="GO" id="GO:0000155">
    <property type="term" value="F:phosphorelay sensor kinase activity"/>
    <property type="evidence" value="ECO:0007669"/>
    <property type="project" value="InterPro"/>
</dbReference>
<reference evidence="13 14" key="1">
    <citation type="submission" date="2017-02" db="EMBL/GenBank/DDBJ databases">
        <title>The new phylogeny of genus Mycobacterium.</title>
        <authorList>
            <person name="Tortoli E."/>
            <person name="Trovato A."/>
            <person name="Cirillo D.M."/>
        </authorList>
    </citation>
    <scope>NUCLEOTIDE SEQUENCE [LARGE SCALE GENOMIC DNA]</scope>
    <source>
        <strain evidence="13 14">DSM 45578</strain>
    </source>
</reference>
<keyword evidence="5" id="KW-0547">Nucleotide-binding</keyword>
<dbReference type="Gene3D" id="3.30.565.10">
    <property type="entry name" value="Histidine kinase-like ATPase, C-terminal domain"/>
    <property type="match status" value="1"/>
</dbReference>
<evidence type="ECO:0000256" key="4">
    <source>
        <dbReference type="ARBA" id="ARBA00022679"/>
    </source>
</evidence>
<dbReference type="GO" id="GO:0016020">
    <property type="term" value="C:membrane"/>
    <property type="evidence" value="ECO:0007669"/>
    <property type="project" value="InterPro"/>
</dbReference>
<dbReference type="AlphaFoldDB" id="A0A1W9YT79"/>
<evidence type="ECO:0000313" key="13">
    <source>
        <dbReference type="EMBL" id="ORA03275.1"/>
    </source>
</evidence>
<evidence type="ECO:0000259" key="11">
    <source>
        <dbReference type="Pfam" id="PF07730"/>
    </source>
</evidence>
<dbReference type="GO" id="GO:0046983">
    <property type="term" value="F:protein dimerization activity"/>
    <property type="evidence" value="ECO:0007669"/>
    <property type="project" value="InterPro"/>
</dbReference>
<dbReference type="InterPro" id="IPR036890">
    <property type="entry name" value="HATPase_C_sf"/>
</dbReference>
<proteinExistence type="predicted"/>
<dbReference type="CDD" id="cd16917">
    <property type="entry name" value="HATPase_UhpB-NarQ-NarX-like"/>
    <property type="match status" value="1"/>
</dbReference>
<comment type="caution">
    <text evidence="13">The sequence shown here is derived from an EMBL/GenBank/DDBJ whole genome shotgun (WGS) entry which is preliminary data.</text>
</comment>
<gene>
    <name evidence="13" type="ORF">BST17_19360</name>
</gene>
<keyword evidence="7" id="KW-0067">ATP-binding</keyword>
<dbReference type="InterPro" id="IPR011712">
    <property type="entry name" value="Sig_transdc_His_kin_sub3_dim/P"/>
</dbReference>
<feature type="transmembrane region" description="Helical" evidence="9">
    <location>
        <begin position="25"/>
        <end position="45"/>
    </location>
</feature>
<keyword evidence="3" id="KW-0597">Phosphoprotein</keyword>
<comment type="catalytic activity">
    <reaction evidence="1">
        <text>ATP + protein L-histidine = ADP + protein N-phospho-L-histidine.</text>
        <dbReference type="EC" id="2.7.13.3"/>
    </reaction>
</comment>
<sequence length="428" mass="44984">MPSVDVVTTAQPAGVIRQLGVDTGYVLLGFPLAITSFCFAVTGLSAGLGTLVVAIGVPVIVGTVLIARVLADMERFRYPAVTHTERTRPDYRKVPPGSGLWKRMVNPLADAQSWLDVTHALARFPISVFTFCVVVSWWVVAVGGTLTVLWDWAIPRGPDNQSLAQLVGLGDSAVARIGFQTAIGVFCLITLPLVVRGCALLEAAFARVLLTGVAEMRQTITVLTEQKSAAASAEAHALRRLERDIHDGPQQRLIRLAMDLGRARAHTEPGPGRDTLDEAIAQTQETLNELRALSRGIAPPVLTDRGLPSALAALAIRCTVPVELTVDPALGTPQGRLDAAVETAVYFAVAEALTNVAKHSGATTCWVTVARGPVRVGVEIVDDGDGGAHVAKGHGLAGLADRILGAGGTLDVISPDGGPTTIRVELPC</sequence>
<dbReference type="GO" id="GO:0005524">
    <property type="term" value="F:ATP binding"/>
    <property type="evidence" value="ECO:0007669"/>
    <property type="project" value="UniProtKB-KW"/>
</dbReference>
<evidence type="ECO:0000256" key="5">
    <source>
        <dbReference type="ARBA" id="ARBA00022741"/>
    </source>
</evidence>
<dbReference type="STRING" id="564198.BST17_19360"/>
<feature type="domain" description="Putative sensor" evidence="12">
    <location>
        <begin position="25"/>
        <end position="210"/>
    </location>
</feature>
<evidence type="ECO:0000256" key="7">
    <source>
        <dbReference type="ARBA" id="ARBA00022840"/>
    </source>
</evidence>
<feature type="domain" description="Signal transduction histidine kinase subgroup 3 dimerisation and phosphoacceptor" evidence="11">
    <location>
        <begin position="239"/>
        <end position="301"/>
    </location>
</feature>
<keyword evidence="9" id="KW-0472">Membrane</keyword>
<feature type="transmembrane region" description="Helical" evidence="9">
    <location>
        <begin position="128"/>
        <end position="153"/>
    </location>
</feature>
<dbReference type="Pfam" id="PF02518">
    <property type="entry name" value="HATPase_c"/>
    <property type="match status" value="1"/>
</dbReference>
<dbReference type="InterPro" id="IPR050482">
    <property type="entry name" value="Sensor_HK_TwoCompSys"/>
</dbReference>
<evidence type="ECO:0000259" key="10">
    <source>
        <dbReference type="Pfam" id="PF02518"/>
    </source>
</evidence>
<feature type="transmembrane region" description="Helical" evidence="9">
    <location>
        <begin position="51"/>
        <end position="71"/>
    </location>
</feature>
<keyword evidence="14" id="KW-1185">Reference proteome</keyword>
<evidence type="ECO:0000256" key="1">
    <source>
        <dbReference type="ARBA" id="ARBA00000085"/>
    </source>
</evidence>
<keyword evidence="6 13" id="KW-0418">Kinase</keyword>
<dbReference type="SUPFAM" id="SSF55874">
    <property type="entry name" value="ATPase domain of HSP90 chaperone/DNA topoisomerase II/histidine kinase"/>
    <property type="match status" value="1"/>
</dbReference>
<organism evidence="13 14">
    <name type="scientific">Mycolicibacterium bacteremicum</name>
    <name type="common">Mycobacterium bacteremicum</name>
    <dbReference type="NCBI Taxonomy" id="564198"/>
    <lineage>
        <taxon>Bacteria</taxon>
        <taxon>Bacillati</taxon>
        <taxon>Actinomycetota</taxon>
        <taxon>Actinomycetes</taxon>
        <taxon>Mycobacteriales</taxon>
        <taxon>Mycobacteriaceae</taxon>
        <taxon>Mycolicibacterium</taxon>
    </lineage>
</organism>
<protein>
    <recommendedName>
        <fullName evidence="2">histidine kinase</fullName>
        <ecNumber evidence="2">2.7.13.3</ecNumber>
    </recommendedName>
</protein>
<evidence type="ECO:0000259" key="12">
    <source>
        <dbReference type="Pfam" id="PF13796"/>
    </source>
</evidence>
<dbReference type="PANTHER" id="PTHR24421:SF10">
    <property type="entry name" value="NITRATE_NITRITE SENSOR PROTEIN NARQ"/>
    <property type="match status" value="1"/>
</dbReference>
<evidence type="ECO:0000256" key="6">
    <source>
        <dbReference type="ARBA" id="ARBA00022777"/>
    </source>
</evidence>
<dbReference type="PANTHER" id="PTHR24421">
    <property type="entry name" value="NITRATE/NITRITE SENSOR PROTEIN NARX-RELATED"/>
    <property type="match status" value="1"/>
</dbReference>
<dbReference type="InterPro" id="IPR025828">
    <property type="entry name" value="Put_sensor_dom"/>
</dbReference>
<dbReference type="InterPro" id="IPR003594">
    <property type="entry name" value="HATPase_dom"/>
</dbReference>
<dbReference type="Proteomes" id="UP000192366">
    <property type="component" value="Unassembled WGS sequence"/>
</dbReference>